<feature type="transmembrane region" description="Helical" evidence="9">
    <location>
        <begin position="194"/>
        <end position="218"/>
    </location>
</feature>
<proteinExistence type="predicted"/>
<evidence type="ECO:0000256" key="1">
    <source>
        <dbReference type="ARBA" id="ARBA00004141"/>
    </source>
</evidence>
<dbReference type="GO" id="GO:0016020">
    <property type="term" value="C:membrane"/>
    <property type="evidence" value="ECO:0007669"/>
    <property type="project" value="UniProtKB-SubCell"/>
</dbReference>
<keyword evidence="6" id="KW-0675">Receptor</keyword>
<dbReference type="PANTHER" id="PTHR24240">
    <property type="entry name" value="OPSIN"/>
    <property type="match status" value="1"/>
</dbReference>
<dbReference type="InterPro" id="IPR017452">
    <property type="entry name" value="GPCR_Rhodpsn_7TM"/>
</dbReference>
<feature type="domain" description="G-protein coupled receptors family 1 profile" evidence="10">
    <location>
        <begin position="52"/>
        <end position="317"/>
    </location>
</feature>
<dbReference type="InterPro" id="IPR050125">
    <property type="entry name" value="GPCR_opsins"/>
</dbReference>
<evidence type="ECO:0000313" key="12">
    <source>
        <dbReference type="Proteomes" id="UP000267096"/>
    </source>
</evidence>
<dbReference type="AlphaFoldDB" id="A0A0M3JVS2"/>
<evidence type="ECO:0000256" key="8">
    <source>
        <dbReference type="ARBA" id="ARBA00023305"/>
    </source>
</evidence>
<sequence length="459" mass="51966">MQNCDRSRMSSIEYVPRSETISDIALQDTENGSLRTTTSVLLSILVMLSFLLNLLLLSAILSSAKLRNVVLNALFCNLAALNIVDTVAGMFMSLLFVANGKWPFSDALCHFNAALQQFVHMDLLMGIMIMAIERAITLFFPQLRTFTFARTLYILAALFTMSICFAIPVLTSNIPVKPFRFRYVCAVNSEVPILYPIMQILVYGGCLFVSLICFGALLSRGNHDKSRSLPIQSQDYSSFIKKSRALQDHHTQTKLVLFLMITFILIQGPDIILTFYVEVRNSREILQYSDPFEVPQDAATILNWLRFIYPIIAPLLIYSVCSDIWLKLQQLMCFRHYLKTTGIGRCSSEQCNGGGAMDQSNVMTLVATPQGLHLRLPPTHADEQQQISNDLFSNNNRLQSQYYGVHEQQQLYLNADRLPMKIADDCSRLSQHHQRSNAIKPSKIPRLKRFAHGSKKNSD</sequence>
<keyword evidence="3 9" id="KW-1133">Transmembrane helix</keyword>
<evidence type="ECO:0000313" key="11">
    <source>
        <dbReference type="EMBL" id="VDK45840.1"/>
    </source>
</evidence>
<organism evidence="13">
    <name type="scientific">Anisakis simplex</name>
    <name type="common">Herring worm</name>
    <dbReference type="NCBI Taxonomy" id="6269"/>
    <lineage>
        <taxon>Eukaryota</taxon>
        <taxon>Metazoa</taxon>
        <taxon>Ecdysozoa</taxon>
        <taxon>Nematoda</taxon>
        <taxon>Chromadorea</taxon>
        <taxon>Rhabditida</taxon>
        <taxon>Spirurina</taxon>
        <taxon>Ascaridomorpha</taxon>
        <taxon>Ascaridoidea</taxon>
        <taxon>Anisakidae</taxon>
        <taxon>Anisakis</taxon>
        <taxon>Anisakis simplex complex</taxon>
    </lineage>
</organism>
<feature type="transmembrane region" description="Helical" evidence="9">
    <location>
        <begin position="40"/>
        <end position="61"/>
    </location>
</feature>
<evidence type="ECO:0000256" key="5">
    <source>
        <dbReference type="ARBA" id="ARBA00023136"/>
    </source>
</evidence>
<feature type="transmembrane region" description="Helical" evidence="9">
    <location>
        <begin position="73"/>
        <end position="98"/>
    </location>
</feature>
<feature type="transmembrane region" description="Helical" evidence="9">
    <location>
        <begin position="307"/>
        <end position="326"/>
    </location>
</feature>
<keyword evidence="8" id="KW-0844">Vision</keyword>
<comment type="subcellular location">
    <subcellularLocation>
        <location evidence="1">Membrane</location>
        <topology evidence="1">Multi-pass membrane protein</topology>
    </subcellularLocation>
</comment>
<dbReference type="Gene3D" id="1.20.1070.10">
    <property type="entry name" value="Rhodopsin 7-helix transmembrane proteins"/>
    <property type="match status" value="1"/>
</dbReference>
<reference evidence="11 12" key="2">
    <citation type="submission" date="2018-11" db="EMBL/GenBank/DDBJ databases">
        <authorList>
            <consortium name="Pathogen Informatics"/>
        </authorList>
    </citation>
    <scope>NUCLEOTIDE SEQUENCE [LARGE SCALE GENOMIC DNA]</scope>
</reference>
<feature type="transmembrane region" description="Helical" evidence="9">
    <location>
        <begin position="152"/>
        <end position="174"/>
    </location>
</feature>
<dbReference type="CDD" id="cd00637">
    <property type="entry name" value="7tm_classA_rhodopsin-like"/>
    <property type="match status" value="1"/>
</dbReference>
<keyword evidence="5 9" id="KW-0472">Membrane</keyword>
<evidence type="ECO:0000256" key="9">
    <source>
        <dbReference type="SAM" id="Phobius"/>
    </source>
</evidence>
<keyword evidence="4" id="KW-0297">G-protein coupled receptor</keyword>
<dbReference type="Pfam" id="PF00001">
    <property type="entry name" value="7tm_1"/>
    <property type="match status" value="1"/>
</dbReference>
<name>A0A0M3JVS2_ANISI</name>
<accession>A0A0M3JVS2</accession>
<dbReference type="OrthoDB" id="5864106at2759"/>
<keyword evidence="2 9" id="KW-0812">Transmembrane</keyword>
<feature type="transmembrane region" description="Helical" evidence="9">
    <location>
        <begin position="118"/>
        <end position="140"/>
    </location>
</feature>
<gene>
    <name evidence="11" type="ORF">ASIM_LOCUS11801</name>
</gene>
<evidence type="ECO:0000256" key="7">
    <source>
        <dbReference type="ARBA" id="ARBA00023224"/>
    </source>
</evidence>
<evidence type="ECO:0000256" key="6">
    <source>
        <dbReference type="ARBA" id="ARBA00023170"/>
    </source>
</evidence>
<dbReference type="GO" id="GO:0004930">
    <property type="term" value="F:G protein-coupled receptor activity"/>
    <property type="evidence" value="ECO:0007669"/>
    <property type="project" value="UniProtKB-KW"/>
</dbReference>
<keyword evidence="12" id="KW-1185">Reference proteome</keyword>
<dbReference type="InterPro" id="IPR000276">
    <property type="entry name" value="GPCR_Rhodpsn"/>
</dbReference>
<reference evidence="13" key="1">
    <citation type="submission" date="2017-02" db="UniProtKB">
        <authorList>
            <consortium name="WormBaseParasite"/>
        </authorList>
    </citation>
    <scope>IDENTIFICATION</scope>
</reference>
<evidence type="ECO:0000259" key="10">
    <source>
        <dbReference type="PROSITE" id="PS50262"/>
    </source>
</evidence>
<dbReference type="EMBL" id="UYRR01031103">
    <property type="protein sequence ID" value="VDK45840.1"/>
    <property type="molecule type" value="Genomic_DNA"/>
</dbReference>
<dbReference type="SUPFAM" id="SSF81321">
    <property type="entry name" value="Family A G protein-coupled receptor-like"/>
    <property type="match status" value="1"/>
</dbReference>
<keyword evidence="7" id="KW-0807">Transducer</keyword>
<dbReference type="GO" id="GO:0007601">
    <property type="term" value="P:visual perception"/>
    <property type="evidence" value="ECO:0007669"/>
    <property type="project" value="UniProtKB-KW"/>
</dbReference>
<evidence type="ECO:0000256" key="3">
    <source>
        <dbReference type="ARBA" id="ARBA00022989"/>
    </source>
</evidence>
<evidence type="ECO:0000256" key="4">
    <source>
        <dbReference type="ARBA" id="ARBA00023040"/>
    </source>
</evidence>
<evidence type="ECO:0000256" key="2">
    <source>
        <dbReference type="ARBA" id="ARBA00022692"/>
    </source>
</evidence>
<keyword evidence="8" id="KW-0716">Sensory transduction</keyword>
<dbReference type="Proteomes" id="UP000267096">
    <property type="component" value="Unassembled WGS sequence"/>
</dbReference>
<feature type="transmembrane region" description="Helical" evidence="9">
    <location>
        <begin position="255"/>
        <end position="277"/>
    </location>
</feature>
<evidence type="ECO:0000313" key="13">
    <source>
        <dbReference type="WBParaSite" id="ASIM_0001233501-mRNA-1"/>
    </source>
</evidence>
<dbReference type="PROSITE" id="PS50262">
    <property type="entry name" value="G_PROTEIN_RECEP_F1_2"/>
    <property type="match status" value="1"/>
</dbReference>
<protein>
    <submittedName>
        <fullName evidence="13">G_PROTEIN_RECEP_F1_2 domain-containing protein</fullName>
    </submittedName>
</protein>
<dbReference type="WBParaSite" id="ASIM_0001233501-mRNA-1">
    <property type="protein sequence ID" value="ASIM_0001233501-mRNA-1"/>
    <property type="gene ID" value="ASIM_0001233501"/>
</dbReference>